<dbReference type="STRING" id="1144672.F966_03889"/>
<reference evidence="2 3" key="1">
    <citation type="submission" date="2013-02" db="EMBL/GenBank/DDBJ databases">
        <title>The Genome Sequence of Acinetobacter sp. CIP 56.2.</title>
        <authorList>
            <consortium name="The Broad Institute Genome Sequencing Platform"/>
            <consortium name="The Broad Institute Genome Sequencing Center for Infectious Disease"/>
            <person name="Cerqueira G."/>
            <person name="Feldgarden M."/>
            <person name="Courvalin P."/>
            <person name="Perichon B."/>
            <person name="Grillot-Courvalin C."/>
            <person name="Clermont D."/>
            <person name="Rocha E."/>
            <person name="Yoon E.-J."/>
            <person name="Nemec A."/>
            <person name="Walker B."/>
            <person name="Young S.K."/>
            <person name="Zeng Q."/>
            <person name="Gargeya S."/>
            <person name="Fitzgerald M."/>
            <person name="Haas B."/>
            <person name="Abouelleil A."/>
            <person name="Alvarado L."/>
            <person name="Arachchi H.M."/>
            <person name="Berlin A.M."/>
            <person name="Chapman S.B."/>
            <person name="Dewar J."/>
            <person name="Goldberg J."/>
            <person name="Griggs A."/>
            <person name="Gujja S."/>
            <person name="Hansen M."/>
            <person name="Howarth C."/>
            <person name="Imamovic A."/>
            <person name="Larimer J."/>
            <person name="McCowan C."/>
            <person name="Murphy C."/>
            <person name="Neiman D."/>
            <person name="Pearson M."/>
            <person name="Priest M."/>
            <person name="Roberts A."/>
            <person name="Saif S."/>
            <person name="Shea T."/>
            <person name="Sisk P."/>
            <person name="Sykes S."/>
            <person name="Wortman J."/>
            <person name="Nusbaum C."/>
            <person name="Birren B."/>
        </authorList>
    </citation>
    <scope>NUCLEOTIDE SEQUENCE [LARGE SCALE GENOMIC DNA]</scope>
    <source>
        <strain evidence="2 3">CIP 56.2</strain>
    </source>
</reference>
<evidence type="ECO:0000259" key="1">
    <source>
        <dbReference type="Pfam" id="PF19994"/>
    </source>
</evidence>
<dbReference type="HOGENOM" id="CLU_623702_0_0_6"/>
<dbReference type="PATRIC" id="fig|1144672.3.peg.3761"/>
<dbReference type="EMBL" id="APPH01000020">
    <property type="protein sequence ID" value="ENV08029.1"/>
    <property type="molecule type" value="Genomic_DNA"/>
</dbReference>
<proteinExistence type="predicted"/>
<protein>
    <recommendedName>
        <fullName evidence="1">GTPase-associated system helical domain-containing protein</fullName>
    </recommendedName>
</protein>
<accession>N8XG66</accession>
<feature type="domain" description="GTPase-associated system helical" evidence="1">
    <location>
        <begin position="7"/>
        <end position="424"/>
    </location>
</feature>
<dbReference type="AlphaFoldDB" id="N8XG66"/>
<dbReference type="Pfam" id="PF19994">
    <property type="entry name" value="GASH"/>
    <property type="match status" value="1"/>
</dbReference>
<gene>
    <name evidence="2" type="ORF">F966_03889</name>
</gene>
<dbReference type="eggNOG" id="ENOG5032SI5">
    <property type="taxonomic scope" value="Bacteria"/>
</dbReference>
<organism evidence="2 3">
    <name type="scientific">Acinetobacter higginsii</name>
    <dbReference type="NCBI Taxonomy" id="70347"/>
    <lineage>
        <taxon>Bacteria</taxon>
        <taxon>Pseudomonadati</taxon>
        <taxon>Pseudomonadota</taxon>
        <taxon>Gammaproteobacteria</taxon>
        <taxon>Moraxellales</taxon>
        <taxon>Moraxellaceae</taxon>
        <taxon>Acinetobacter</taxon>
    </lineage>
</organism>
<dbReference type="Proteomes" id="UP000013209">
    <property type="component" value="Unassembled WGS sequence"/>
</dbReference>
<sequence>MSTEILMQFLKLGLIDLQGSDEKLDKLETTSISLAKILELSPSKALAYTLIALDPKAPENDPVVQETISILEENWATYSNTFSGTPVQVIRALLLQALVISAEENQQVAIAFVSITRNILPHIEVGNEIDMWNKLVAKFESQLNIAAEKEWTTPEKISVKAFSYTVPKQIKVSSSDVVLDRVTLENDISKASGPQNKKGVATGGNNTWPNHDPTNWVYQFSSMMTSAIADTVDNAFEQAKIKPIDLSKPLQELSTAVADHIDSTLEAVSSATIGLQRRTSLIWWKESLYSQSASSSYRKMPIDIAAAVMAFDLFNQVPTCSPASVSAFLYESIFLITNHNDENQVELAQAVKEVQQSPYADSLRKYIHNYFKNIKGRGLLLRLLGSDLHPDDKQFKELTGLAPNTQLSNSEWASWVFRELQAIRAVTSGENEDD</sequence>
<name>N8XG66_9GAMM</name>
<evidence type="ECO:0000313" key="2">
    <source>
        <dbReference type="EMBL" id="ENV08029.1"/>
    </source>
</evidence>
<comment type="caution">
    <text evidence="2">The sequence shown here is derived from an EMBL/GenBank/DDBJ whole genome shotgun (WGS) entry which is preliminary data.</text>
</comment>
<evidence type="ECO:0000313" key="3">
    <source>
        <dbReference type="Proteomes" id="UP000013209"/>
    </source>
</evidence>
<dbReference type="InterPro" id="IPR045523">
    <property type="entry name" value="GASH"/>
</dbReference>
<dbReference type="RefSeq" id="WP_004808198.1">
    <property type="nucleotide sequence ID" value="NZ_KB849440.1"/>
</dbReference>